<comment type="subcellular location">
    <subcellularLocation>
        <location evidence="1">Nucleus</location>
    </subcellularLocation>
</comment>
<keyword evidence="8" id="KW-1185">Reference proteome</keyword>
<proteinExistence type="inferred from homology"/>
<gene>
    <name evidence="7" type="ORF">SEMRO_1666_G289690.1</name>
</gene>
<evidence type="ECO:0000256" key="5">
    <source>
        <dbReference type="SAM" id="MobiDB-lite"/>
    </source>
</evidence>
<dbReference type="InterPro" id="IPR000232">
    <property type="entry name" value="HSF_DNA-bd"/>
</dbReference>
<evidence type="ECO:0000256" key="2">
    <source>
        <dbReference type="ARBA" id="ARBA00023125"/>
    </source>
</evidence>
<dbReference type="PANTHER" id="PTHR10015">
    <property type="entry name" value="HEAT SHOCK TRANSCRIPTION FACTOR"/>
    <property type="match status" value="1"/>
</dbReference>
<protein>
    <submittedName>
        <fullName evidence="7">Shock factor protein 4</fullName>
    </submittedName>
</protein>
<dbReference type="InterPro" id="IPR036388">
    <property type="entry name" value="WH-like_DNA-bd_sf"/>
</dbReference>
<comment type="similarity">
    <text evidence="4">Belongs to the HSF family.</text>
</comment>
<dbReference type="GO" id="GO:0003700">
    <property type="term" value="F:DNA-binding transcription factor activity"/>
    <property type="evidence" value="ECO:0007669"/>
    <property type="project" value="InterPro"/>
</dbReference>
<dbReference type="Proteomes" id="UP001153069">
    <property type="component" value="Unassembled WGS sequence"/>
</dbReference>
<evidence type="ECO:0000259" key="6">
    <source>
        <dbReference type="SMART" id="SM00415"/>
    </source>
</evidence>
<dbReference type="OrthoDB" id="44091at2759"/>
<keyword evidence="3" id="KW-0539">Nucleus</keyword>
<feature type="domain" description="HSF-type DNA-binding" evidence="6">
    <location>
        <begin position="65"/>
        <end position="165"/>
    </location>
</feature>
<reference evidence="7" key="1">
    <citation type="submission" date="2020-06" db="EMBL/GenBank/DDBJ databases">
        <authorList>
            <consortium name="Plant Systems Biology data submission"/>
        </authorList>
    </citation>
    <scope>NUCLEOTIDE SEQUENCE</scope>
    <source>
        <strain evidence="7">D6</strain>
    </source>
</reference>
<accession>A0A9N8EUK5</accession>
<comment type="caution">
    <text evidence="7">The sequence shown here is derived from an EMBL/GenBank/DDBJ whole genome shotgun (WGS) entry which is preliminary data.</text>
</comment>
<feature type="region of interest" description="Disordered" evidence="5">
    <location>
        <begin position="239"/>
        <end position="267"/>
    </location>
</feature>
<evidence type="ECO:0000256" key="1">
    <source>
        <dbReference type="ARBA" id="ARBA00004123"/>
    </source>
</evidence>
<evidence type="ECO:0000313" key="7">
    <source>
        <dbReference type="EMBL" id="CAB9525359.1"/>
    </source>
</evidence>
<dbReference type="GO" id="GO:0005634">
    <property type="term" value="C:nucleus"/>
    <property type="evidence" value="ECO:0007669"/>
    <property type="project" value="UniProtKB-SubCell"/>
</dbReference>
<sequence length="345" mass="37960">MANAGSSVMSPGRVPVALCVVPMPAASAMGTGNVGVEAHASAAEVNTNTHTFGSQQGPNPNVDLQLASFPVKLHAMLSSIDLTGGHVDIVTWRPHGRLFMVNDRNRFINEVIPCWCFTMTSYASFQRQLNIYGFRSLSSGPDKGGYYHEMFLRGHPELATQIPRQKLKGKGPRKPATPENEPNFYAMPTLAAPQPQRAPPAVFSPPQIHESPMGGMTLRRLLFNDPSVLSRAVAAEMDALPTNSAQQRDPQDARNRVSSMNQEHSFVQPWESENPISVGEGLEVDLFELMLEDRARGVEESDTMVSNECIGQNVEAGIYGDFRIDFEPLPLTRGAREYPGCYRYQ</sequence>
<dbReference type="Gene3D" id="1.10.10.10">
    <property type="entry name" value="Winged helix-like DNA-binding domain superfamily/Winged helix DNA-binding domain"/>
    <property type="match status" value="1"/>
</dbReference>
<organism evidence="7 8">
    <name type="scientific">Seminavis robusta</name>
    <dbReference type="NCBI Taxonomy" id="568900"/>
    <lineage>
        <taxon>Eukaryota</taxon>
        <taxon>Sar</taxon>
        <taxon>Stramenopiles</taxon>
        <taxon>Ochrophyta</taxon>
        <taxon>Bacillariophyta</taxon>
        <taxon>Bacillariophyceae</taxon>
        <taxon>Bacillariophycidae</taxon>
        <taxon>Naviculales</taxon>
        <taxon>Naviculaceae</taxon>
        <taxon>Seminavis</taxon>
    </lineage>
</organism>
<feature type="compositionally biased region" description="Polar residues" evidence="5">
    <location>
        <begin position="256"/>
        <end position="265"/>
    </location>
</feature>
<dbReference type="PANTHER" id="PTHR10015:SF206">
    <property type="entry name" value="HSF-TYPE DNA-BINDING DOMAIN-CONTAINING PROTEIN"/>
    <property type="match status" value="1"/>
</dbReference>
<evidence type="ECO:0000256" key="4">
    <source>
        <dbReference type="RuleBase" id="RU004020"/>
    </source>
</evidence>
<dbReference type="InterPro" id="IPR036390">
    <property type="entry name" value="WH_DNA-bd_sf"/>
</dbReference>
<dbReference type="SMART" id="SM00415">
    <property type="entry name" value="HSF"/>
    <property type="match status" value="1"/>
</dbReference>
<dbReference type="SUPFAM" id="SSF46785">
    <property type="entry name" value="Winged helix' DNA-binding domain"/>
    <property type="match status" value="1"/>
</dbReference>
<dbReference type="EMBL" id="CAICTM010001664">
    <property type="protein sequence ID" value="CAB9525359.1"/>
    <property type="molecule type" value="Genomic_DNA"/>
</dbReference>
<evidence type="ECO:0000256" key="3">
    <source>
        <dbReference type="ARBA" id="ARBA00023242"/>
    </source>
</evidence>
<dbReference type="Pfam" id="PF00447">
    <property type="entry name" value="HSF_DNA-bind"/>
    <property type="match status" value="1"/>
</dbReference>
<dbReference type="FunFam" id="1.10.10.10:FF:000479">
    <property type="entry name" value="Predicted protein"/>
    <property type="match status" value="1"/>
</dbReference>
<dbReference type="GO" id="GO:0043565">
    <property type="term" value="F:sequence-specific DNA binding"/>
    <property type="evidence" value="ECO:0007669"/>
    <property type="project" value="InterPro"/>
</dbReference>
<name>A0A9N8EUK5_9STRA</name>
<evidence type="ECO:0000313" key="8">
    <source>
        <dbReference type="Proteomes" id="UP001153069"/>
    </source>
</evidence>
<dbReference type="AlphaFoldDB" id="A0A9N8EUK5"/>
<keyword evidence="2" id="KW-0238">DNA-binding</keyword>